<dbReference type="GO" id="GO:0016491">
    <property type="term" value="F:oxidoreductase activity"/>
    <property type="evidence" value="ECO:0007669"/>
    <property type="project" value="InterPro"/>
</dbReference>
<dbReference type="Gene3D" id="2.30.26.10">
    <property type="entry name" value="Dihydroorotate Dehydrogenase A, chain A, domain 2"/>
    <property type="match status" value="1"/>
</dbReference>
<dbReference type="SUPFAM" id="SSF46548">
    <property type="entry name" value="alpha-helical ferredoxin"/>
    <property type="match status" value="1"/>
</dbReference>
<evidence type="ECO:0000256" key="2">
    <source>
        <dbReference type="ARBA" id="ARBA00011048"/>
    </source>
</evidence>
<keyword evidence="4" id="KW-0274">FAD</keyword>
<accession>A0A212M0U1</accession>
<dbReference type="InterPro" id="IPR036188">
    <property type="entry name" value="FAD/NAD-bd_sf"/>
</dbReference>
<evidence type="ECO:0000256" key="3">
    <source>
        <dbReference type="ARBA" id="ARBA00022723"/>
    </source>
</evidence>
<proteinExistence type="inferred from homology"/>
<keyword evidence="6" id="KW-0411">Iron-sulfur</keyword>
<dbReference type="Gene3D" id="1.10.1060.10">
    <property type="entry name" value="Alpha-helical ferredoxin"/>
    <property type="match status" value="1"/>
</dbReference>
<evidence type="ECO:0000313" key="8">
    <source>
        <dbReference type="EMBL" id="SCM83413.1"/>
    </source>
</evidence>
<gene>
    <name evidence="8" type="primary">ygfK</name>
    <name evidence="8" type="ORF">KL86SPO_70271</name>
</gene>
<keyword evidence="4" id="KW-0285">Flavoprotein</keyword>
<dbReference type="PANTHER" id="PTHR43100">
    <property type="entry name" value="GLUTAMATE SYNTHASE [NADPH] SMALL CHAIN"/>
    <property type="match status" value="1"/>
</dbReference>
<dbReference type="Gene3D" id="3.50.50.60">
    <property type="entry name" value="FAD/NAD(P)-binding domain"/>
    <property type="match status" value="2"/>
</dbReference>
<sequence>MGDLMRPVPLKELVARIFEEYAAERAVFGLPASQFFQKDNNKTFSLFGETIETAVGPAAGPHTQLAQNIVTSYLAGARFIELKTVQEHEPPVAKPCIDADDEGFNTEWSSEYPVEKAYEEYIKAWVLLHLVEEAFGLAKSGKRSFIFNMSAGYNLEGIQSPRMDAYLTDMRDASRHPYFKQCLAEIGELIADGSFLKGTGFEFRLPALQGLPERISPNVCQSITLSTMHGCPPAEIERICVYMLTDKKIDMYVKLNPTLLTYKGVRNILDSIGFDYVELSEEAFDHDLQYTDAVPMLKRLKKIAADNNRFFGVKLTNTLGSVNFKGKLPGGEMYMSGRALFPLAINLAAKISAEFDGQMPISFSGGITEHNVRDVFATGIKPVTLATEVLKPGGYARMAAITASLETEKGWELDNIDVAKLKDLAVKALTADYSQKQYRGYTKVFINKELPLFDCYAAPCKTACPINQDVPEYIRLVGEKRYTEALTLIYDKNALPGITGAICDHACQYNCTRLDYEGCVRIREVKRLAAEQGWEEYRKNYAMPKTKNGVKVAVMGAGPAGLASAFFLARQGFSVTVYETRESAGGTVKHVIPHYRISRDTIEQDIDFIKEHGVEFVFNSSPELTPAQLKKQGYDYVIVAVGAGADKPFQLKAEGDKKPQIITALNFLAQFNKDAAALDLGKTVVTIGAGNTAMDASRTALRIAGVKTSSIVYRRSINEMPADHAEYNLAVADNVDFNFLVNPEKIDAQGNLVCQVMKLGKADASGRRQPEPTGEFKVFTADTIIISIGEDINTALLAKLGITSKDQHQTNMEKVYLAGDARQGASSIVRCIADGRKVADAICKQENIEPAPNAGKQGKASCEQAKAIAAKKFGLTYPSDLPAEGPGKVDPATGDREFNRCVECNYICNKCVEVCPNRANLAVRIDNGFTNYSQIVHLDAFCNECGNCGGFCPWDGRPYTDKITVFSRRDDFDHSENNGFLADGNTVTVRANGQVTEHKLENNQLKATGNDTFDHMAQVFNYLYTNRPALFGRVDE</sequence>
<keyword evidence="3" id="KW-0479">Metal-binding</keyword>
<dbReference type="PROSITE" id="PS00198">
    <property type="entry name" value="4FE4S_FER_1"/>
    <property type="match status" value="1"/>
</dbReference>
<dbReference type="PRINTS" id="PR00419">
    <property type="entry name" value="ADXRDTASE"/>
</dbReference>
<dbReference type="InterPro" id="IPR013785">
    <property type="entry name" value="Aldolase_TIM"/>
</dbReference>
<dbReference type="SUPFAM" id="SSF51395">
    <property type="entry name" value="FMN-linked oxidoreductases"/>
    <property type="match status" value="1"/>
</dbReference>
<comment type="similarity">
    <text evidence="2">In the N-terminal section; belongs to the NADH:flavin oxidoreductase/NADH oxidase family.</text>
</comment>
<dbReference type="InterPro" id="IPR023753">
    <property type="entry name" value="FAD/NAD-binding_dom"/>
</dbReference>
<dbReference type="GO" id="GO:0046872">
    <property type="term" value="F:metal ion binding"/>
    <property type="evidence" value="ECO:0007669"/>
    <property type="project" value="UniProtKB-KW"/>
</dbReference>
<protein>
    <submittedName>
        <fullName evidence="8">Putative oxidoreductase, Fe-S subunit</fullName>
    </submittedName>
</protein>
<dbReference type="PROSITE" id="PS51379">
    <property type="entry name" value="4FE4S_FER_2"/>
    <property type="match status" value="1"/>
</dbReference>
<dbReference type="InterPro" id="IPR028261">
    <property type="entry name" value="DPD_II"/>
</dbReference>
<dbReference type="Gene3D" id="3.20.20.70">
    <property type="entry name" value="Aldolase class I"/>
    <property type="match status" value="1"/>
</dbReference>
<name>A0A212M0U1_9FIRM</name>
<dbReference type="InterPro" id="IPR023359">
    <property type="entry name" value="Dihydro_DH_chainA_dom2"/>
</dbReference>
<evidence type="ECO:0000259" key="7">
    <source>
        <dbReference type="PROSITE" id="PS51379"/>
    </source>
</evidence>
<dbReference type="EMBL" id="FMJE01000007">
    <property type="protein sequence ID" value="SCM83413.1"/>
    <property type="molecule type" value="Genomic_DNA"/>
</dbReference>
<keyword evidence="5" id="KW-0408">Iron</keyword>
<organism evidence="8">
    <name type="scientific">uncultured Sporomusa sp</name>
    <dbReference type="NCBI Taxonomy" id="307249"/>
    <lineage>
        <taxon>Bacteria</taxon>
        <taxon>Bacillati</taxon>
        <taxon>Bacillota</taxon>
        <taxon>Negativicutes</taxon>
        <taxon>Selenomonadales</taxon>
        <taxon>Sporomusaceae</taxon>
        <taxon>Sporomusa</taxon>
        <taxon>environmental samples</taxon>
    </lineage>
</organism>
<evidence type="ECO:0000256" key="1">
    <source>
        <dbReference type="ARBA" id="ARBA00001974"/>
    </source>
</evidence>
<dbReference type="SUPFAM" id="SSF54862">
    <property type="entry name" value="4Fe-4S ferredoxins"/>
    <property type="match status" value="1"/>
</dbReference>
<evidence type="ECO:0000256" key="4">
    <source>
        <dbReference type="ARBA" id="ARBA00022827"/>
    </source>
</evidence>
<dbReference type="InterPro" id="IPR051394">
    <property type="entry name" value="Glutamate_Synthase"/>
</dbReference>
<reference evidence="8" key="1">
    <citation type="submission" date="2016-08" db="EMBL/GenBank/DDBJ databases">
        <authorList>
            <person name="Seilhamer J.J."/>
        </authorList>
    </citation>
    <scope>NUCLEOTIDE SEQUENCE</scope>
    <source>
        <strain evidence="8">86</strain>
    </source>
</reference>
<dbReference type="NCBIfam" id="TIGR03315">
    <property type="entry name" value="Se_ygfK"/>
    <property type="match status" value="1"/>
</dbReference>
<dbReference type="InterPro" id="IPR017900">
    <property type="entry name" value="4Fe4S_Fe_S_CS"/>
</dbReference>
<dbReference type="PANTHER" id="PTHR43100:SF2">
    <property type="entry name" value="BNAA03G19380D PROTEIN"/>
    <property type="match status" value="1"/>
</dbReference>
<dbReference type="SUPFAM" id="SSF51971">
    <property type="entry name" value="Nucleotide-binding domain"/>
    <property type="match status" value="2"/>
</dbReference>
<dbReference type="InterPro" id="IPR017896">
    <property type="entry name" value="4Fe4S_Fe-S-bd"/>
</dbReference>
<evidence type="ECO:0000256" key="6">
    <source>
        <dbReference type="ARBA" id="ARBA00023014"/>
    </source>
</evidence>
<dbReference type="Pfam" id="PF14691">
    <property type="entry name" value="Fer4_20"/>
    <property type="match status" value="1"/>
</dbReference>
<dbReference type="AlphaFoldDB" id="A0A212M0U1"/>
<evidence type="ECO:0000256" key="5">
    <source>
        <dbReference type="ARBA" id="ARBA00023004"/>
    </source>
</evidence>
<dbReference type="GO" id="GO:0051536">
    <property type="term" value="F:iron-sulfur cluster binding"/>
    <property type="evidence" value="ECO:0007669"/>
    <property type="project" value="UniProtKB-KW"/>
</dbReference>
<dbReference type="Pfam" id="PF07992">
    <property type="entry name" value="Pyr_redox_2"/>
    <property type="match status" value="1"/>
</dbReference>
<comment type="cofactor">
    <cofactor evidence="1">
        <name>FAD</name>
        <dbReference type="ChEBI" id="CHEBI:57692"/>
    </cofactor>
</comment>
<dbReference type="InterPro" id="IPR017701">
    <property type="entry name" value="Se_rdtase_YgfK"/>
</dbReference>
<dbReference type="RefSeq" id="WP_075756971.1">
    <property type="nucleotide sequence ID" value="NZ_LT608335.1"/>
</dbReference>
<dbReference type="InterPro" id="IPR009051">
    <property type="entry name" value="Helical_ferredxn"/>
</dbReference>
<feature type="domain" description="4Fe-4S ferredoxin-type" evidence="7">
    <location>
        <begin position="932"/>
        <end position="962"/>
    </location>
</feature>